<dbReference type="Proteomes" id="UP001152797">
    <property type="component" value="Unassembled WGS sequence"/>
</dbReference>
<dbReference type="InterPro" id="IPR006140">
    <property type="entry name" value="D-isomer_DH_NAD-bd"/>
</dbReference>
<evidence type="ECO:0000313" key="8">
    <source>
        <dbReference type="EMBL" id="CAL4772437.1"/>
    </source>
</evidence>
<feature type="compositionally biased region" description="Basic and acidic residues" evidence="3">
    <location>
        <begin position="888"/>
        <end position="911"/>
    </location>
</feature>
<dbReference type="InterPro" id="IPR036291">
    <property type="entry name" value="NAD(P)-bd_dom_sf"/>
</dbReference>
<evidence type="ECO:0000256" key="2">
    <source>
        <dbReference type="ARBA" id="ARBA00023027"/>
    </source>
</evidence>
<evidence type="ECO:0000313" key="7">
    <source>
        <dbReference type="EMBL" id="CAL1138500.1"/>
    </source>
</evidence>
<dbReference type="SUPFAM" id="SSF51735">
    <property type="entry name" value="NAD(P)-binding Rossmann-fold domains"/>
    <property type="match status" value="1"/>
</dbReference>
<feature type="domain" description="PPM-type phosphatase" evidence="4">
    <location>
        <begin position="29"/>
        <end position="120"/>
    </location>
</feature>
<feature type="domain" description="D-isomer specific 2-hydroxyacid dehydrogenase NAD-binding" evidence="5">
    <location>
        <begin position="389"/>
        <end position="568"/>
    </location>
</feature>
<dbReference type="GO" id="GO:0051287">
    <property type="term" value="F:NAD binding"/>
    <property type="evidence" value="ECO:0007669"/>
    <property type="project" value="InterPro"/>
</dbReference>
<evidence type="ECO:0000256" key="3">
    <source>
        <dbReference type="SAM" id="MobiDB-lite"/>
    </source>
</evidence>
<gene>
    <name evidence="6" type="ORF">C1SCF055_LOCUS12608</name>
</gene>
<dbReference type="Pfam" id="PF00481">
    <property type="entry name" value="PP2C"/>
    <property type="match status" value="1"/>
</dbReference>
<evidence type="ECO:0000313" key="6">
    <source>
        <dbReference type="EMBL" id="CAI3985125.1"/>
    </source>
</evidence>
<sequence length="937" mass="101312">MAVMLPELHRTCHLLKQPLLFMDRPAAMFLLVDGLRESSAAAAFCAQRFHTFFLPRLSSRQDEPEDFELVEMVNQAIEDLEKSLLDSNARYAGCGLALLLVLGQRVLVANVGNCRAVMCTPPKPSGDGLAAPSPKDPWKIRLLVGGGPSGQALADVVKLERLRRLKEYAPLDFEGKPGDVLSGCSVGPIHMPGPVARVMKRSFGLWGGWGAWVLGILGWSCFSHLSTGWICAFALPRRDLLARGVAGQGVSNDILSRSGSSTLSNDMAVLAFIADTTTPNGKALVQLVTETDATETSQCIFGNCLEDFTSSPKLAEVDVLVLAVFAGGNPQVIAELWPQLKAQVRWIHSLAAGVDTLVPVLQQLDDEAQAVPLTNAKGAFSRSLAEYAVAAMMHFNKQITRLQANRVSRNWEKFIMNEVHGKTCGFIGFGDIAQHTARLCRALGLQVLAWRNRQGLPGNDLADRVTYASDGPQAKQEVFEQSDFVICSLPGGEATYHACGAAEFAVMKPTAVFISIGRGSCVDETALLEVLKSKKILGAALDVFEKEPLSPESPLWDMENLLLSPHNADLTPTYMSQTWDIFVQKLTDFRSPNFTTFKDQATAEELSAISDPRERALRRVAKAAHHFAALGFSATEAVTATVATVQKAVEDFERTVGKPDGTSLYTTALGRVKAAAKAVEAMISLDSFGTNQLAELCYVMDDEGGILSCPLSPRREATAHAQVETRYRAVLSNLAGASPEGAASAWSIMGEVVDAAARPVAQLWAPPVENRAVAAARAMGLRDLKRPRKLVGLEIVSEAFDAAFGVDLRREAKGRPVQMVDAPRNVGDPVVDTAFRRRVWFAAPDILSEIGISGSTPYILAGGQSGGQGKVLQHPEMNYGPGVSGELRVTHDSGAEKSLQDAEKKAPEKKRIPGRGDVVSVEERTLDGWQRRKDRIR</sequence>
<dbReference type="GO" id="GO:0016491">
    <property type="term" value="F:oxidoreductase activity"/>
    <property type="evidence" value="ECO:0007669"/>
    <property type="project" value="UniProtKB-KW"/>
</dbReference>
<dbReference type="InterPro" id="IPR001932">
    <property type="entry name" value="PPM-type_phosphatase-like_dom"/>
</dbReference>
<dbReference type="InterPro" id="IPR036457">
    <property type="entry name" value="PPM-type-like_dom_sf"/>
</dbReference>
<dbReference type="OrthoDB" id="415873at2759"/>
<proteinExistence type="predicted"/>
<keyword evidence="1" id="KW-0560">Oxidoreductase</keyword>
<dbReference type="SUPFAM" id="SSF81606">
    <property type="entry name" value="PP2C-like"/>
    <property type="match status" value="1"/>
</dbReference>
<reference evidence="6" key="1">
    <citation type="submission" date="2022-10" db="EMBL/GenBank/DDBJ databases">
        <authorList>
            <person name="Chen Y."/>
            <person name="Dougan E. K."/>
            <person name="Chan C."/>
            <person name="Rhodes N."/>
            <person name="Thang M."/>
        </authorList>
    </citation>
    <scope>NUCLEOTIDE SEQUENCE</scope>
</reference>
<dbReference type="EMBL" id="CAMXCT010000957">
    <property type="protein sequence ID" value="CAI3985125.1"/>
    <property type="molecule type" value="Genomic_DNA"/>
</dbReference>
<dbReference type="Gene3D" id="3.40.50.720">
    <property type="entry name" value="NAD(P)-binding Rossmann-like Domain"/>
    <property type="match status" value="2"/>
</dbReference>
<dbReference type="EMBL" id="CAMXCT020000957">
    <property type="protein sequence ID" value="CAL1138500.1"/>
    <property type="molecule type" value="Genomic_DNA"/>
</dbReference>
<organism evidence="6">
    <name type="scientific">Cladocopium goreaui</name>
    <dbReference type="NCBI Taxonomy" id="2562237"/>
    <lineage>
        <taxon>Eukaryota</taxon>
        <taxon>Sar</taxon>
        <taxon>Alveolata</taxon>
        <taxon>Dinophyceae</taxon>
        <taxon>Suessiales</taxon>
        <taxon>Symbiodiniaceae</taxon>
        <taxon>Cladocopium</taxon>
    </lineage>
</organism>
<comment type="caution">
    <text evidence="6">The sequence shown here is derived from an EMBL/GenBank/DDBJ whole genome shotgun (WGS) entry which is preliminary data.</text>
</comment>
<keyword evidence="2" id="KW-0520">NAD</keyword>
<evidence type="ECO:0000256" key="1">
    <source>
        <dbReference type="ARBA" id="ARBA00023002"/>
    </source>
</evidence>
<reference evidence="7" key="2">
    <citation type="submission" date="2024-04" db="EMBL/GenBank/DDBJ databases">
        <authorList>
            <person name="Chen Y."/>
            <person name="Shah S."/>
            <person name="Dougan E. K."/>
            <person name="Thang M."/>
            <person name="Chan C."/>
        </authorList>
    </citation>
    <scope>NUCLEOTIDE SEQUENCE [LARGE SCALE GENOMIC DNA]</scope>
</reference>
<feature type="region of interest" description="Disordered" evidence="3">
    <location>
        <begin position="883"/>
        <end position="924"/>
    </location>
</feature>
<dbReference type="Pfam" id="PF02826">
    <property type="entry name" value="2-Hacid_dh_C"/>
    <property type="match status" value="1"/>
</dbReference>
<evidence type="ECO:0000259" key="4">
    <source>
        <dbReference type="Pfam" id="PF00481"/>
    </source>
</evidence>
<keyword evidence="9" id="KW-1185">Reference proteome</keyword>
<dbReference type="AlphaFoldDB" id="A0A9P1C4X0"/>
<dbReference type="PANTHER" id="PTHR43333">
    <property type="entry name" value="2-HACID_DH_C DOMAIN-CONTAINING PROTEIN"/>
    <property type="match status" value="1"/>
</dbReference>
<dbReference type="Gene3D" id="3.60.40.10">
    <property type="entry name" value="PPM-type phosphatase domain"/>
    <property type="match status" value="1"/>
</dbReference>
<protein>
    <submittedName>
        <fullName evidence="8">Glyoxylate reductase</fullName>
    </submittedName>
</protein>
<accession>A0A9P1C4X0</accession>
<dbReference type="PANTHER" id="PTHR43333:SF1">
    <property type="entry name" value="D-ISOMER SPECIFIC 2-HYDROXYACID DEHYDROGENASE NAD-BINDING DOMAIN-CONTAINING PROTEIN"/>
    <property type="match status" value="1"/>
</dbReference>
<evidence type="ECO:0000259" key="5">
    <source>
        <dbReference type="Pfam" id="PF02826"/>
    </source>
</evidence>
<dbReference type="CDD" id="cd05300">
    <property type="entry name" value="2-Hacid_dh_1"/>
    <property type="match status" value="1"/>
</dbReference>
<name>A0A9P1C4X0_9DINO</name>
<evidence type="ECO:0000313" key="9">
    <source>
        <dbReference type="Proteomes" id="UP001152797"/>
    </source>
</evidence>
<dbReference type="EMBL" id="CAMXCT030000957">
    <property type="protein sequence ID" value="CAL4772437.1"/>
    <property type="molecule type" value="Genomic_DNA"/>
</dbReference>